<dbReference type="Pfam" id="PF02518">
    <property type="entry name" value="HATPase_c"/>
    <property type="match status" value="1"/>
</dbReference>
<dbReference type="EMBL" id="CP055156">
    <property type="protein sequence ID" value="QNF33868.1"/>
    <property type="molecule type" value="Genomic_DNA"/>
</dbReference>
<keyword evidence="2" id="KW-0418">Kinase</keyword>
<organism evidence="7 8">
    <name type="scientific">Adhaeribacter swui</name>
    <dbReference type="NCBI Taxonomy" id="2086471"/>
    <lineage>
        <taxon>Bacteria</taxon>
        <taxon>Pseudomonadati</taxon>
        <taxon>Bacteroidota</taxon>
        <taxon>Cytophagia</taxon>
        <taxon>Cytophagales</taxon>
        <taxon>Hymenobacteraceae</taxon>
        <taxon>Adhaeribacter</taxon>
    </lineage>
</organism>
<keyword evidence="1" id="KW-0808">Transferase</keyword>
<dbReference type="InterPro" id="IPR036890">
    <property type="entry name" value="HATPase_C_sf"/>
</dbReference>
<proteinExistence type="predicted"/>
<dbReference type="Proteomes" id="UP000515237">
    <property type="component" value="Chromosome"/>
</dbReference>
<feature type="domain" description="Signal transduction histidine kinase subgroup 3 dimerisation and phosphoacceptor" evidence="6">
    <location>
        <begin position="38"/>
        <end position="100"/>
    </location>
</feature>
<dbReference type="GO" id="GO:0016020">
    <property type="term" value="C:membrane"/>
    <property type="evidence" value="ECO:0007669"/>
    <property type="project" value="InterPro"/>
</dbReference>
<protein>
    <recommendedName>
        <fullName evidence="9">Sensor histidine kinase</fullName>
    </recommendedName>
</protein>
<dbReference type="Gene3D" id="3.30.565.10">
    <property type="entry name" value="Histidine kinase-like ATPase, C-terminal domain"/>
    <property type="match status" value="1"/>
</dbReference>
<evidence type="ECO:0000256" key="1">
    <source>
        <dbReference type="ARBA" id="ARBA00022679"/>
    </source>
</evidence>
<gene>
    <name evidence="7" type="ORF">HUW51_14480</name>
</gene>
<evidence type="ECO:0008006" key="9">
    <source>
        <dbReference type="Google" id="ProtNLM"/>
    </source>
</evidence>
<evidence type="ECO:0000313" key="8">
    <source>
        <dbReference type="Proteomes" id="UP000515237"/>
    </source>
</evidence>
<evidence type="ECO:0000256" key="4">
    <source>
        <dbReference type="SAM" id="MobiDB-lite"/>
    </source>
</evidence>
<dbReference type="RefSeq" id="WP_185270350.1">
    <property type="nucleotide sequence ID" value="NZ_CP055156.1"/>
</dbReference>
<dbReference type="SUPFAM" id="SSF55874">
    <property type="entry name" value="ATPase domain of HSP90 chaperone/DNA topoisomerase II/histidine kinase"/>
    <property type="match status" value="1"/>
</dbReference>
<evidence type="ECO:0000259" key="6">
    <source>
        <dbReference type="Pfam" id="PF07730"/>
    </source>
</evidence>
<dbReference type="GO" id="GO:0046983">
    <property type="term" value="F:protein dimerization activity"/>
    <property type="evidence" value="ECO:0007669"/>
    <property type="project" value="InterPro"/>
</dbReference>
<evidence type="ECO:0000313" key="7">
    <source>
        <dbReference type="EMBL" id="QNF33868.1"/>
    </source>
</evidence>
<reference evidence="7 8" key="1">
    <citation type="journal article" date="2018" name="Int. J. Syst. Evol. Microbiol.">
        <title>Adhaeribacter swui sp. nov., isolated from wet mud.</title>
        <authorList>
            <person name="Kim D.U."/>
            <person name="Kim K.W."/>
            <person name="Kang M.S."/>
            <person name="Kim J.Y."/>
            <person name="Jang J.H."/>
            <person name="Kim M.K."/>
        </authorList>
    </citation>
    <scope>NUCLEOTIDE SEQUENCE [LARGE SCALE GENOMIC DNA]</scope>
    <source>
        <strain evidence="7 8">KCTC 52873</strain>
    </source>
</reference>
<dbReference type="CDD" id="cd16917">
    <property type="entry name" value="HATPase_UhpB-NarQ-NarX-like"/>
    <property type="match status" value="1"/>
</dbReference>
<sequence length="263" mass="30563">MVILLFLGTVFVINWYFLQQKLKLKIKQLETDHKIQLERERIARDLHDNVGSHLTYIVNRLEDSPNMWQGSEQQHQIEQLREYTRQTITQLRETIWAIRKEHIRVGELNEKLQKLLWQLIPPQGNLRYQFKSQTNEAILLTPVQTLNIFRIAQEAITNVIKYSQANFFTVQLITVADKHLQLLIQDNGIGFEPAQVDVNENYGLTNMHQRAAELNTNLKIESDKGHGTQITLLVDLTESLEPVPETKSTNNPVYKKSSAKTNL</sequence>
<feature type="domain" description="Histidine kinase/HSP90-like ATPase" evidence="5">
    <location>
        <begin position="147"/>
        <end position="237"/>
    </location>
</feature>
<name>A0A7G7G9N4_9BACT</name>
<keyword evidence="3" id="KW-0902">Two-component regulatory system</keyword>
<dbReference type="Gene3D" id="1.20.5.1930">
    <property type="match status" value="1"/>
</dbReference>
<evidence type="ECO:0000259" key="5">
    <source>
        <dbReference type="Pfam" id="PF02518"/>
    </source>
</evidence>
<dbReference type="Pfam" id="PF07730">
    <property type="entry name" value="HisKA_3"/>
    <property type="match status" value="1"/>
</dbReference>
<dbReference type="AlphaFoldDB" id="A0A7G7G9N4"/>
<dbReference type="KEGG" id="aswu:HUW51_14480"/>
<keyword evidence="8" id="KW-1185">Reference proteome</keyword>
<dbReference type="InterPro" id="IPR011712">
    <property type="entry name" value="Sig_transdc_His_kin_sub3_dim/P"/>
</dbReference>
<dbReference type="GO" id="GO:0000155">
    <property type="term" value="F:phosphorelay sensor kinase activity"/>
    <property type="evidence" value="ECO:0007669"/>
    <property type="project" value="InterPro"/>
</dbReference>
<dbReference type="InterPro" id="IPR003594">
    <property type="entry name" value="HATPase_dom"/>
</dbReference>
<evidence type="ECO:0000256" key="3">
    <source>
        <dbReference type="ARBA" id="ARBA00023012"/>
    </source>
</evidence>
<dbReference type="InterPro" id="IPR050482">
    <property type="entry name" value="Sensor_HK_TwoCompSys"/>
</dbReference>
<dbReference type="PANTHER" id="PTHR24421">
    <property type="entry name" value="NITRATE/NITRITE SENSOR PROTEIN NARX-RELATED"/>
    <property type="match status" value="1"/>
</dbReference>
<accession>A0A7G7G9N4</accession>
<evidence type="ECO:0000256" key="2">
    <source>
        <dbReference type="ARBA" id="ARBA00022777"/>
    </source>
</evidence>
<feature type="region of interest" description="Disordered" evidence="4">
    <location>
        <begin position="243"/>
        <end position="263"/>
    </location>
</feature>